<comment type="caution">
    <text evidence="1">The sequence shown here is derived from an EMBL/GenBank/DDBJ whole genome shotgun (WGS) entry which is preliminary data.</text>
</comment>
<protein>
    <submittedName>
        <fullName evidence="1">Uncharacterized protein</fullName>
    </submittedName>
</protein>
<name>A0ACC2W759_9TREE</name>
<evidence type="ECO:0000313" key="1">
    <source>
        <dbReference type="EMBL" id="KAJ9107014.1"/>
    </source>
</evidence>
<sequence>MSSQSYPANSKHSGRFHKAYDVSPGVLLVTFNRSPVNAFHEPMWREMGKIFHDLRFDPSVRVVVLASESEKIWTAGLDGTEALPSIHYLVVTLNGFPPQLPHTVTSEEGTLTANHNPAHKAMILHEHVKDFQSCISAIEEATQPVIAAISGLCLGLGIDIASACDVRLVSDQASLGILEVNVGLAADIGTLQRFPKITGSSSLARELALTGRRFTPSEATAMGFTSRTVPGGREGVIKEAVGLAKIIASKSPVAVVGTKRLMIRK</sequence>
<organism evidence="1 2">
    <name type="scientific">Naganishia cerealis</name>
    <dbReference type="NCBI Taxonomy" id="610337"/>
    <lineage>
        <taxon>Eukaryota</taxon>
        <taxon>Fungi</taxon>
        <taxon>Dikarya</taxon>
        <taxon>Basidiomycota</taxon>
        <taxon>Agaricomycotina</taxon>
        <taxon>Tremellomycetes</taxon>
        <taxon>Filobasidiales</taxon>
        <taxon>Filobasidiaceae</taxon>
        <taxon>Naganishia</taxon>
    </lineage>
</organism>
<dbReference type="EMBL" id="JASBWR010000026">
    <property type="protein sequence ID" value="KAJ9107014.1"/>
    <property type="molecule type" value="Genomic_DNA"/>
</dbReference>
<keyword evidence="2" id="KW-1185">Reference proteome</keyword>
<proteinExistence type="predicted"/>
<reference evidence="1" key="1">
    <citation type="submission" date="2023-04" db="EMBL/GenBank/DDBJ databases">
        <title>Draft Genome sequencing of Naganishia species isolated from polar environments using Oxford Nanopore Technology.</title>
        <authorList>
            <person name="Leo P."/>
            <person name="Venkateswaran K."/>
        </authorList>
    </citation>
    <scope>NUCLEOTIDE SEQUENCE</scope>
    <source>
        <strain evidence="1">MNA-CCFEE 5261</strain>
    </source>
</reference>
<accession>A0ACC2W759</accession>
<gene>
    <name evidence="1" type="ORF">QFC19_002883</name>
</gene>
<evidence type="ECO:0000313" key="2">
    <source>
        <dbReference type="Proteomes" id="UP001241377"/>
    </source>
</evidence>
<dbReference type="Proteomes" id="UP001241377">
    <property type="component" value="Unassembled WGS sequence"/>
</dbReference>